<dbReference type="InterPro" id="IPR001206">
    <property type="entry name" value="Diacylglycerol_kinase_cat_dom"/>
</dbReference>
<evidence type="ECO:0000259" key="2">
    <source>
        <dbReference type="PROSITE" id="PS50146"/>
    </source>
</evidence>
<dbReference type="EMBL" id="JANBUL010000059">
    <property type="protein sequence ID" value="KAJ2782920.1"/>
    <property type="molecule type" value="Genomic_DNA"/>
</dbReference>
<dbReference type="GO" id="GO:0046512">
    <property type="term" value="P:sphingosine biosynthetic process"/>
    <property type="evidence" value="ECO:0007669"/>
    <property type="project" value="TreeGrafter"/>
</dbReference>
<dbReference type="AlphaFoldDB" id="A0A9W8HJS1"/>
<dbReference type="InterPro" id="IPR016064">
    <property type="entry name" value="NAD/diacylglycerol_kinase_sf"/>
</dbReference>
<name>A0A9W8HJS1_9FUNG</name>
<evidence type="ECO:0000313" key="3">
    <source>
        <dbReference type="EMBL" id="KAJ2782920.1"/>
    </source>
</evidence>
<sequence>MHQTMPGAQDIIDIVAANSAQGAPIMKCNAALYSSQGVLDGLLTLFHDRLVWNELSDRTSNMLTISTDVLFGATLSPPGKYKFRSFEAAAAANLRVEASTHFTVYTITAHENGRRPLCDTWTFIVGSEEECATWLSLLRFAINPAPIKGDTNALVFLNPVSGKRKSLAIFESVVKPILAIGATKYTLKITESAGYASEFMRTQDLSPYSAIVVVSGDGLLHEVLNGLLRRPDWATYRNIPLGIIPTGTGNGLARSLDVTWPEQAAVALVKAQSQPIDIMSTTLANGAVNHCFLSVTWGLLADVDIESESMRWAGSARLDLYATVRMLNLRYYGGRLHYLPADADADSSAGASASSGGEGAAAEIQQLSLAETGLEAASQGADMPPSDPALPPADAPARVQPAASLHPTLTAGVALPVAKGSLSPRWRTIEGPFVQVIATNVPWLSADFLACSRARITDGAVDLVYSTAVTKWQIFPYLAASAREDHMNTKGVKHVRARAFIIEPTGLRTTSRSDASIQEVQPQRAGASSSPSPSPRPRSLFGSRRSKTPGGSSGTATPPDTPPQVPVPVRVRSQVYTAYHQQTIGRSAAAAAAADLPNGDAEPRPPAQAAFSARSETAAAAAQSPSPAPAVPVARASPAEAEAGAGECRLVGSDGHLVLDGEAAELGAVKVECLPGLLRVICPPWLNEGRTAHAGAAPAKAPEPIAGTLSRERSMLSFGA</sequence>
<dbReference type="EC" id="2.7.1.91" evidence="3"/>
<feature type="region of interest" description="Disordered" evidence="1">
    <location>
        <begin position="375"/>
        <end position="399"/>
    </location>
</feature>
<feature type="domain" description="DAGKc" evidence="2">
    <location>
        <begin position="148"/>
        <end position="285"/>
    </location>
</feature>
<gene>
    <name evidence="3" type="primary">SPHK1</name>
    <name evidence="3" type="ORF">H4R18_001999</name>
</gene>
<dbReference type="InterPro" id="IPR017438">
    <property type="entry name" value="ATP-NAD_kinase_N"/>
</dbReference>
<feature type="region of interest" description="Disordered" evidence="1">
    <location>
        <begin position="510"/>
        <end position="567"/>
    </location>
</feature>
<dbReference type="PANTHER" id="PTHR12358">
    <property type="entry name" value="SPHINGOSINE KINASE"/>
    <property type="match status" value="1"/>
</dbReference>
<keyword evidence="3" id="KW-0418">Kinase</keyword>
<dbReference type="Gene3D" id="2.60.200.40">
    <property type="match status" value="1"/>
</dbReference>
<keyword evidence="4" id="KW-1185">Reference proteome</keyword>
<feature type="compositionally biased region" description="Pro residues" evidence="1">
    <location>
        <begin position="385"/>
        <end position="394"/>
    </location>
</feature>
<feature type="compositionally biased region" description="Polar residues" evidence="1">
    <location>
        <begin position="510"/>
        <end position="521"/>
    </location>
</feature>
<organism evidence="3 4">
    <name type="scientific">Coemansia javaensis</name>
    <dbReference type="NCBI Taxonomy" id="2761396"/>
    <lineage>
        <taxon>Eukaryota</taxon>
        <taxon>Fungi</taxon>
        <taxon>Fungi incertae sedis</taxon>
        <taxon>Zoopagomycota</taxon>
        <taxon>Kickxellomycotina</taxon>
        <taxon>Kickxellomycetes</taxon>
        <taxon>Kickxellales</taxon>
        <taxon>Kickxellaceae</taxon>
        <taxon>Coemansia</taxon>
    </lineage>
</organism>
<protein>
    <submittedName>
        <fullName evidence="3">Sphingosine kinase 1</fullName>
        <ecNumber evidence="3">2.7.1.91</ecNumber>
    </submittedName>
</protein>
<accession>A0A9W8HJS1</accession>
<dbReference type="PROSITE" id="PS50146">
    <property type="entry name" value="DAGK"/>
    <property type="match status" value="1"/>
</dbReference>
<dbReference type="InterPro" id="IPR050187">
    <property type="entry name" value="Lipid_Phosphate_FormReg"/>
</dbReference>
<dbReference type="Proteomes" id="UP001140217">
    <property type="component" value="Unassembled WGS sequence"/>
</dbReference>
<comment type="caution">
    <text evidence="3">The sequence shown here is derived from an EMBL/GenBank/DDBJ whole genome shotgun (WGS) entry which is preliminary data.</text>
</comment>
<feature type="compositionally biased region" description="Low complexity" evidence="1">
    <location>
        <begin position="607"/>
        <end position="638"/>
    </location>
</feature>
<keyword evidence="3" id="KW-0808">Transferase</keyword>
<dbReference type="GO" id="GO:0005737">
    <property type="term" value="C:cytoplasm"/>
    <property type="evidence" value="ECO:0007669"/>
    <property type="project" value="TreeGrafter"/>
</dbReference>
<dbReference type="GO" id="GO:0016020">
    <property type="term" value="C:membrane"/>
    <property type="evidence" value="ECO:0007669"/>
    <property type="project" value="TreeGrafter"/>
</dbReference>
<reference evidence="3" key="1">
    <citation type="submission" date="2022-07" db="EMBL/GenBank/DDBJ databases">
        <title>Phylogenomic reconstructions and comparative analyses of Kickxellomycotina fungi.</title>
        <authorList>
            <person name="Reynolds N.K."/>
            <person name="Stajich J.E."/>
            <person name="Barry K."/>
            <person name="Grigoriev I.V."/>
            <person name="Crous P."/>
            <person name="Smith M.E."/>
        </authorList>
    </citation>
    <scope>NUCLEOTIDE SEQUENCE</scope>
    <source>
        <strain evidence="3">NBRC 105414</strain>
    </source>
</reference>
<dbReference type="Pfam" id="PF00781">
    <property type="entry name" value="DAGK_cat"/>
    <property type="match status" value="1"/>
</dbReference>
<proteinExistence type="predicted"/>
<dbReference type="PANTHER" id="PTHR12358:SF31">
    <property type="entry name" value="ACYLGLYCEROL KINASE, MITOCHONDRIAL"/>
    <property type="match status" value="1"/>
</dbReference>
<dbReference type="SUPFAM" id="SSF111331">
    <property type="entry name" value="NAD kinase/diacylglycerol kinase-like"/>
    <property type="match status" value="1"/>
</dbReference>
<evidence type="ECO:0000256" key="1">
    <source>
        <dbReference type="SAM" id="MobiDB-lite"/>
    </source>
</evidence>
<feature type="region of interest" description="Disordered" evidence="1">
    <location>
        <begin position="590"/>
        <end position="638"/>
    </location>
</feature>
<evidence type="ECO:0000313" key="4">
    <source>
        <dbReference type="Proteomes" id="UP001140217"/>
    </source>
</evidence>
<dbReference type="OrthoDB" id="3853857at2759"/>
<dbReference type="GO" id="GO:0008481">
    <property type="term" value="F:sphingosine kinase activity"/>
    <property type="evidence" value="ECO:0007669"/>
    <property type="project" value="UniProtKB-EC"/>
</dbReference>
<dbReference type="SMART" id="SM00046">
    <property type="entry name" value="DAGKc"/>
    <property type="match status" value="1"/>
</dbReference>
<dbReference type="Gene3D" id="3.40.50.10330">
    <property type="entry name" value="Probable inorganic polyphosphate/atp-NAD kinase, domain 1"/>
    <property type="match status" value="1"/>
</dbReference>